<dbReference type="RefSeq" id="WP_117658390.1">
    <property type="nucleotide sequence ID" value="NZ_QRLK01000009.1"/>
</dbReference>
<dbReference type="Proteomes" id="UP000283727">
    <property type="component" value="Unassembled WGS sequence"/>
</dbReference>
<comment type="caution">
    <text evidence="1">The sequence shown here is derived from an EMBL/GenBank/DDBJ whole genome shotgun (WGS) entry which is preliminary data.</text>
</comment>
<name>A0A415C3D6_BIFBI</name>
<protein>
    <submittedName>
        <fullName evidence="1">Uncharacterized protein</fullName>
    </submittedName>
</protein>
<sequence>MSGDLYVARRDIPADCLYDVCGCEGDFEWGESKGRRYTTSTALSGLYAAYHVSPRHDLNGLTGGEAARRITEALAAIRRADRGMLVDRYETSHATVAAAILWLTSVRDYCVRHPDYVVSC</sequence>
<evidence type="ECO:0000313" key="1">
    <source>
        <dbReference type="EMBL" id="RHJ22004.1"/>
    </source>
</evidence>
<proteinExistence type="predicted"/>
<organism evidence="1 2">
    <name type="scientific">Bifidobacterium bifidum</name>
    <dbReference type="NCBI Taxonomy" id="1681"/>
    <lineage>
        <taxon>Bacteria</taxon>
        <taxon>Bacillati</taxon>
        <taxon>Actinomycetota</taxon>
        <taxon>Actinomycetes</taxon>
        <taxon>Bifidobacteriales</taxon>
        <taxon>Bifidobacteriaceae</taxon>
        <taxon>Bifidobacterium</taxon>
    </lineage>
</organism>
<evidence type="ECO:0000313" key="2">
    <source>
        <dbReference type="Proteomes" id="UP000283727"/>
    </source>
</evidence>
<gene>
    <name evidence="1" type="ORF">DW137_09230</name>
</gene>
<dbReference type="EMBL" id="QRLR01000006">
    <property type="protein sequence ID" value="RHJ22004.1"/>
    <property type="molecule type" value="Genomic_DNA"/>
</dbReference>
<dbReference type="AlphaFoldDB" id="A0A415C3D6"/>
<reference evidence="1 2" key="1">
    <citation type="submission" date="2018-08" db="EMBL/GenBank/DDBJ databases">
        <title>A genome reference for cultivated species of the human gut microbiota.</title>
        <authorList>
            <person name="Zou Y."/>
            <person name="Xue W."/>
            <person name="Luo G."/>
        </authorList>
    </citation>
    <scope>NUCLEOTIDE SEQUENCE [LARGE SCALE GENOMIC DNA]</scope>
    <source>
        <strain evidence="1 2">AM12-10</strain>
    </source>
</reference>
<accession>A0A415C3D6</accession>